<dbReference type="KEGG" id="nhe:NECHADRAFT_78033"/>
<dbReference type="RefSeq" id="XP_003052740.1">
    <property type="nucleotide sequence ID" value="XM_003052694.1"/>
</dbReference>
<dbReference type="GeneID" id="9671272"/>
<protein>
    <submittedName>
        <fullName evidence="1">Uncharacterized protein</fullName>
    </submittedName>
</protein>
<dbReference type="HOGENOM" id="CLU_048616_0_0_1"/>
<evidence type="ECO:0000313" key="1">
    <source>
        <dbReference type="EMBL" id="EEU47027.1"/>
    </source>
</evidence>
<evidence type="ECO:0000313" key="2">
    <source>
        <dbReference type="Proteomes" id="UP000005206"/>
    </source>
</evidence>
<sequence>MPPQTIQETLTDHIPTFVLNVNAPIQPKPMGTWMMVYSDDVWYWQGFNLTNLRNAYGHIFDLPCPTMSHPIRSLRPFPTWAVSDAHPRFVIQTLDELKKHGIETLHHLLRCPLQHAIAKLKECLVCSKSDVLCDYMAPHTEVDWLWSVFYATDETNLVVSCSRLSNTFTSEDLRLKKSNAIYTLRQLATYAVIGKTRYGFILTDKEVVIVRFHVVSRELEEYGVGWVAIPWKETGPCTLTAPLALFSLALMSLNDDHRHIVVGDQTLPLDAWVREKPSTREGKVRFYHHLSGQYVDELPEGVHFYWERKKKRTRCVADHDTRSHFDGDFRGHGRMEVIRAE</sequence>
<keyword evidence="2" id="KW-1185">Reference proteome</keyword>
<dbReference type="OrthoDB" id="4367324at2759"/>
<name>C7YMX7_FUSV7</name>
<dbReference type="OMA" id="RLESSHY"/>
<dbReference type="VEuPathDB" id="FungiDB:NECHADRAFT_78033"/>
<dbReference type="AlphaFoldDB" id="C7YMX7"/>
<gene>
    <name evidence="1" type="ORF">NECHADRAFT_78033</name>
</gene>
<dbReference type="Proteomes" id="UP000005206">
    <property type="component" value="Chromosome 3"/>
</dbReference>
<dbReference type="EMBL" id="GG698897">
    <property type="protein sequence ID" value="EEU47027.1"/>
    <property type="molecule type" value="Genomic_DNA"/>
</dbReference>
<dbReference type="InParanoid" id="C7YMX7"/>
<accession>C7YMX7</accession>
<organism evidence="1 2">
    <name type="scientific">Fusarium vanettenii (strain ATCC MYA-4622 / CBS 123669 / FGSC 9596 / NRRL 45880 / 77-13-4)</name>
    <name type="common">Fusarium solani subsp. pisi</name>
    <dbReference type="NCBI Taxonomy" id="660122"/>
    <lineage>
        <taxon>Eukaryota</taxon>
        <taxon>Fungi</taxon>
        <taxon>Dikarya</taxon>
        <taxon>Ascomycota</taxon>
        <taxon>Pezizomycotina</taxon>
        <taxon>Sordariomycetes</taxon>
        <taxon>Hypocreomycetidae</taxon>
        <taxon>Hypocreales</taxon>
        <taxon>Nectriaceae</taxon>
        <taxon>Fusarium</taxon>
        <taxon>Fusarium solani species complex</taxon>
        <taxon>Fusarium vanettenii</taxon>
    </lineage>
</organism>
<proteinExistence type="predicted"/>
<dbReference type="eggNOG" id="ENOG502SUYN">
    <property type="taxonomic scope" value="Eukaryota"/>
</dbReference>
<reference evidence="1 2" key="1">
    <citation type="journal article" date="2009" name="PLoS Genet.">
        <title>The genome of Nectria haematococca: contribution of supernumerary chromosomes to gene expansion.</title>
        <authorList>
            <person name="Coleman J.J."/>
            <person name="Rounsley S.D."/>
            <person name="Rodriguez-Carres M."/>
            <person name="Kuo A."/>
            <person name="Wasmann C.C."/>
            <person name="Grimwood J."/>
            <person name="Schmutz J."/>
            <person name="Taga M."/>
            <person name="White G.J."/>
            <person name="Zhou S."/>
            <person name="Schwartz D.C."/>
            <person name="Freitag M."/>
            <person name="Ma L.J."/>
            <person name="Danchin E.G."/>
            <person name="Henrissat B."/>
            <person name="Coutinho P.M."/>
            <person name="Nelson D.R."/>
            <person name="Straney D."/>
            <person name="Napoli C.A."/>
            <person name="Barker B.M."/>
            <person name="Gribskov M."/>
            <person name="Rep M."/>
            <person name="Kroken S."/>
            <person name="Molnar I."/>
            <person name="Rensing C."/>
            <person name="Kennell J.C."/>
            <person name="Zamora J."/>
            <person name="Farman M.L."/>
            <person name="Selker E.U."/>
            <person name="Salamov A."/>
            <person name="Shapiro H."/>
            <person name="Pangilinan J."/>
            <person name="Lindquist E."/>
            <person name="Lamers C."/>
            <person name="Grigoriev I.V."/>
            <person name="Geiser D.M."/>
            <person name="Covert S.F."/>
            <person name="Temporini E."/>
            <person name="Vanetten H.D."/>
        </authorList>
    </citation>
    <scope>NUCLEOTIDE SEQUENCE [LARGE SCALE GENOMIC DNA]</scope>
    <source>
        <strain evidence="2">ATCC MYA-4622 / CBS 123669 / FGSC 9596 / NRRL 45880 / 77-13-4</strain>
    </source>
</reference>